<dbReference type="PANTHER" id="PTHR46069:SF1">
    <property type="entry name" value="CHROMOSOME UNDETERMINED SCAFFOLD_125, WHOLE GENOME SHOTGUN SEQUENCE"/>
    <property type="match status" value="1"/>
</dbReference>
<dbReference type="Pfam" id="PF03133">
    <property type="entry name" value="TTL"/>
    <property type="match status" value="1"/>
</dbReference>
<reference evidence="4" key="2">
    <citation type="submission" date="2008-08" db="EMBL/GenBank/DDBJ databases">
        <authorList>
            <consortium name="Diatom Consortium"/>
            <person name="Grigoriev I."/>
            <person name="Grimwood J."/>
            <person name="Kuo A."/>
            <person name="Otillar R.P."/>
            <person name="Salamov A."/>
            <person name="Detter J.C."/>
            <person name="Lindquist E."/>
            <person name="Shapiro H."/>
            <person name="Lucas S."/>
            <person name="Glavina del Rio T."/>
            <person name="Pitluck S."/>
            <person name="Rokhsar D."/>
            <person name="Bowler C."/>
        </authorList>
    </citation>
    <scope>GENOME REANNOTATION</scope>
    <source>
        <strain evidence="4">CCAP 1055/1</strain>
    </source>
</reference>
<dbReference type="InterPro" id="IPR004344">
    <property type="entry name" value="TTL/TTLL_fam"/>
</dbReference>
<dbReference type="Gene3D" id="3.30.470.20">
    <property type="entry name" value="ATP-grasp fold, B domain"/>
    <property type="match status" value="1"/>
</dbReference>
<comment type="similarity">
    <text evidence="1">Belongs to the isochorismatase family.</text>
</comment>
<dbReference type="PANTHER" id="PTHR46069">
    <property type="entry name" value="TUBULIN TYROSINE LIGASE"/>
    <property type="match status" value="1"/>
</dbReference>
<dbReference type="STRING" id="556484.B7G4M4"/>
<evidence type="ECO:0000259" key="2">
    <source>
        <dbReference type="Pfam" id="PF00857"/>
    </source>
</evidence>
<name>B7G4M4_PHATC</name>
<sequence length="645" mass="72122">MIADVATTIATGPTTAQTKALIVCDMQPDLLKSLPPARRQALLDTVIVTVDAVRKAPPSKIIWTGVRFLDPTFASEVSYTHRLYGALRRLYDSAPKGTVQWFVAGTYGTAIDPALLPLDEQDRPHEDNDQDIISWRSQHLPLELAEIVKSQGIVECTVVGYKASYAVQATCQVLCDASIPVQVVIDAVEDDNSARRQAVIKHLLPIYAECMDLSTFLSNTVDMDSYQVPPQLHRGQKPLLSTSSDEYTKRSWTAGAVRYFADCGRGGHGPIYRQHLMQQPWPVQEWYADHLRGQTYRCPVGKRVVDFCDEPQFSGIAMFLKGREWLDEKEKLITLRYDNTILQIPPTFVIRQGQWVDAAPPTSSAASEICWFLKEVIKNGGRAVQVCPSAEDALALAEARNNYVVQAHIPSPLLTDNGRKCHVKFYSLVTSDHTNGWNLYTYKDGFLSVSPNLWSAGDLSAETQITVKRNVRLQFSPDSENNQEGAVSAAPMENWTAAGSWPILYGRCRDAVRSMVRVAIDEGKLMNRPPGRSQFEIFSADFMLDTEGSVWLIEFNFTPVLFDPLYHSHDPSRLTTDGLKRYHAEHLEMGDTAPINDHDMIRDAVSIVFDGIPVKPGLTKWEHAMKCDDKPYHECLSPTHPIDGS</sequence>
<evidence type="ECO:0000313" key="4">
    <source>
        <dbReference type="Proteomes" id="UP000000759"/>
    </source>
</evidence>
<dbReference type="PaxDb" id="2850-Phatr47712"/>
<dbReference type="KEGG" id="pti:PHATRDRAFT_47712"/>
<proteinExistence type="inferred from homology"/>
<dbReference type="InParanoid" id="B7G4M4"/>
<dbReference type="SUPFAM" id="SSF56059">
    <property type="entry name" value="Glutathione synthetase ATP-binding domain-like"/>
    <property type="match status" value="1"/>
</dbReference>
<dbReference type="SUPFAM" id="SSF52499">
    <property type="entry name" value="Isochorismatase-like hydrolases"/>
    <property type="match status" value="1"/>
</dbReference>
<dbReference type="InterPro" id="IPR036380">
    <property type="entry name" value="Isochorismatase-like_sf"/>
</dbReference>
<gene>
    <name evidence="3" type="ORF">PHATRDRAFT_47712</name>
</gene>
<evidence type="ECO:0000256" key="1">
    <source>
        <dbReference type="ARBA" id="ARBA00006336"/>
    </source>
</evidence>
<organism evidence="3 4">
    <name type="scientific">Phaeodactylum tricornutum (strain CCAP 1055/1)</name>
    <dbReference type="NCBI Taxonomy" id="556484"/>
    <lineage>
        <taxon>Eukaryota</taxon>
        <taxon>Sar</taxon>
        <taxon>Stramenopiles</taxon>
        <taxon>Ochrophyta</taxon>
        <taxon>Bacillariophyta</taxon>
        <taxon>Bacillariophyceae</taxon>
        <taxon>Bacillariophycidae</taxon>
        <taxon>Naviculales</taxon>
        <taxon>Phaeodactylaceae</taxon>
        <taxon>Phaeodactylum</taxon>
    </lineage>
</organism>
<dbReference type="OrthoDB" id="202825at2759"/>
<keyword evidence="4" id="KW-1185">Reference proteome</keyword>
<reference evidence="3 4" key="1">
    <citation type="journal article" date="2008" name="Nature">
        <title>The Phaeodactylum genome reveals the evolutionary history of diatom genomes.</title>
        <authorList>
            <person name="Bowler C."/>
            <person name="Allen A.E."/>
            <person name="Badger J.H."/>
            <person name="Grimwood J."/>
            <person name="Jabbari K."/>
            <person name="Kuo A."/>
            <person name="Maheswari U."/>
            <person name="Martens C."/>
            <person name="Maumus F."/>
            <person name="Otillar R.P."/>
            <person name="Rayko E."/>
            <person name="Salamov A."/>
            <person name="Vandepoele K."/>
            <person name="Beszteri B."/>
            <person name="Gruber A."/>
            <person name="Heijde M."/>
            <person name="Katinka M."/>
            <person name="Mock T."/>
            <person name="Valentin K."/>
            <person name="Verret F."/>
            <person name="Berges J.A."/>
            <person name="Brownlee C."/>
            <person name="Cadoret J.P."/>
            <person name="Chiovitti A."/>
            <person name="Choi C.J."/>
            <person name="Coesel S."/>
            <person name="De Martino A."/>
            <person name="Detter J.C."/>
            <person name="Durkin C."/>
            <person name="Falciatore A."/>
            <person name="Fournet J."/>
            <person name="Haruta M."/>
            <person name="Huysman M.J."/>
            <person name="Jenkins B.D."/>
            <person name="Jiroutova K."/>
            <person name="Jorgensen R.E."/>
            <person name="Joubert Y."/>
            <person name="Kaplan A."/>
            <person name="Kroger N."/>
            <person name="Kroth P.G."/>
            <person name="La Roche J."/>
            <person name="Lindquist E."/>
            <person name="Lommer M."/>
            <person name="Martin-Jezequel V."/>
            <person name="Lopez P.J."/>
            <person name="Lucas S."/>
            <person name="Mangogna M."/>
            <person name="McGinnis K."/>
            <person name="Medlin L.K."/>
            <person name="Montsant A."/>
            <person name="Oudot-Le Secq M.P."/>
            <person name="Napoli C."/>
            <person name="Obornik M."/>
            <person name="Parker M.S."/>
            <person name="Petit J.L."/>
            <person name="Porcel B.M."/>
            <person name="Poulsen N."/>
            <person name="Robison M."/>
            <person name="Rychlewski L."/>
            <person name="Rynearson T.A."/>
            <person name="Schmutz J."/>
            <person name="Shapiro H."/>
            <person name="Siaut M."/>
            <person name="Stanley M."/>
            <person name="Sussman M.R."/>
            <person name="Taylor A.R."/>
            <person name="Vardi A."/>
            <person name="von Dassow P."/>
            <person name="Vyverman W."/>
            <person name="Willis A."/>
            <person name="Wyrwicz L.S."/>
            <person name="Rokhsar D.S."/>
            <person name="Weissenbach J."/>
            <person name="Armbrust E.V."/>
            <person name="Green B.R."/>
            <person name="Van de Peer Y."/>
            <person name="Grigoriev I.V."/>
        </authorList>
    </citation>
    <scope>NUCLEOTIDE SEQUENCE [LARGE SCALE GENOMIC DNA]</scope>
    <source>
        <strain evidence="3 4">CCAP 1055/1</strain>
    </source>
</reference>
<protein>
    <recommendedName>
        <fullName evidence="2">Isochorismatase-like domain-containing protein</fullName>
    </recommendedName>
</protein>
<dbReference type="GeneID" id="7202894"/>
<dbReference type="AlphaFoldDB" id="B7G4M4"/>
<dbReference type="EMBL" id="CM000616">
    <property type="protein sequence ID" value="EEC46639.1"/>
    <property type="molecule type" value="Genomic_DNA"/>
</dbReference>
<dbReference type="Gene3D" id="3.40.50.850">
    <property type="entry name" value="Isochorismatase-like"/>
    <property type="match status" value="1"/>
</dbReference>
<dbReference type="RefSeq" id="XP_002182099.1">
    <property type="nucleotide sequence ID" value="XM_002182063.1"/>
</dbReference>
<dbReference type="Proteomes" id="UP000000759">
    <property type="component" value="Chromosome 14"/>
</dbReference>
<dbReference type="InterPro" id="IPR000868">
    <property type="entry name" value="Isochorismatase-like_dom"/>
</dbReference>
<accession>B7G4M4</accession>
<dbReference type="HOGENOM" id="CLU_420108_0_0_1"/>
<dbReference type="eggNOG" id="KOG2157">
    <property type="taxonomic scope" value="Eukaryota"/>
</dbReference>
<dbReference type="Pfam" id="PF00857">
    <property type="entry name" value="Isochorismatase"/>
    <property type="match status" value="1"/>
</dbReference>
<evidence type="ECO:0000313" key="3">
    <source>
        <dbReference type="EMBL" id="EEC46639.1"/>
    </source>
</evidence>
<feature type="domain" description="Isochorismatase-like" evidence="2">
    <location>
        <begin position="20"/>
        <end position="213"/>
    </location>
</feature>